<dbReference type="Proteomes" id="UP000287651">
    <property type="component" value="Unassembled WGS sequence"/>
</dbReference>
<evidence type="ECO:0000313" key="3">
    <source>
        <dbReference type="Proteomes" id="UP000287651"/>
    </source>
</evidence>
<dbReference type="EMBL" id="AMZH03015556">
    <property type="protein sequence ID" value="RRT45860.1"/>
    <property type="molecule type" value="Genomic_DNA"/>
</dbReference>
<feature type="region of interest" description="Disordered" evidence="1">
    <location>
        <begin position="1"/>
        <end position="20"/>
    </location>
</feature>
<feature type="compositionally biased region" description="Basic and acidic residues" evidence="1">
    <location>
        <begin position="1"/>
        <end position="14"/>
    </location>
</feature>
<feature type="region of interest" description="Disordered" evidence="1">
    <location>
        <begin position="35"/>
        <end position="71"/>
    </location>
</feature>
<name>A0A426Y2N6_ENSVE</name>
<accession>A0A426Y2N6</accession>
<evidence type="ECO:0000313" key="2">
    <source>
        <dbReference type="EMBL" id="RRT45860.1"/>
    </source>
</evidence>
<evidence type="ECO:0000256" key="1">
    <source>
        <dbReference type="SAM" id="MobiDB-lite"/>
    </source>
</evidence>
<dbReference type="AlphaFoldDB" id="A0A426Y2N6"/>
<protein>
    <submittedName>
        <fullName evidence="2">Uncharacterized protein</fullName>
    </submittedName>
</protein>
<reference evidence="2 3" key="1">
    <citation type="journal article" date="2014" name="Agronomy (Basel)">
        <title>A Draft Genome Sequence for Ensete ventricosum, the Drought-Tolerant Tree Against Hunger.</title>
        <authorList>
            <person name="Harrison J."/>
            <person name="Moore K.A."/>
            <person name="Paszkiewicz K."/>
            <person name="Jones T."/>
            <person name="Grant M."/>
            <person name="Ambacheew D."/>
            <person name="Muzemil S."/>
            <person name="Studholme D.J."/>
        </authorList>
    </citation>
    <scope>NUCLEOTIDE SEQUENCE [LARGE SCALE GENOMIC DNA]</scope>
</reference>
<proteinExistence type="predicted"/>
<comment type="caution">
    <text evidence="2">The sequence shown here is derived from an EMBL/GenBank/DDBJ whole genome shotgun (WGS) entry which is preliminary data.</text>
</comment>
<organism evidence="2 3">
    <name type="scientific">Ensete ventricosum</name>
    <name type="common">Abyssinian banana</name>
    <name type="synonym">Musa ensete</name>
    <dbReference type="NCBI Taxonomy" id="4639"/>
    <lineage>
        <taxon>Eukaryota</taxon>
        <taxon>Viridiplantae</taxon>
        <taxon>Streptophyta</taxon>
        <taxon>Embryophyta</taxon>
        <taxon>Tracheophyta</taxon>
        <taxon>Spermatophyta</taxon>
        <taxon>Magnoliopsida</taxon>
        <taxon>Liliopsida</taxon>
        <taxon>Zingiberales</taxon>
        <taxon>Musaceae</taxon>
        <taxon>Ensete</taxon>
    </lineage>
</organism>
<gene>
    <name evidence="2" type="ORF">B296_00054834</name>
</gene>
<sequence>MAEKEDGGSSKSDRGITVGSKGTVAVGDCIVVEGGIDNHNNMAGRGRRGQQRGDVGEGDLGGRGRKGSGGK</sequence>